<feature type="active site" description="Proton acceptor; for dehydratase activity" evidence="3">
    <location>
        <position position="1993"/>
    </location>
</feature>
<dbReference type="InterPro" id="IPR049552">
    <property type="entry name" value="PKS_DH_N"/>
</dbReference>
<dbReference type="PROSITE" id="PS52004">
    <property type="entry name" value="KS3_2"/>
    <property type="match status" value="1"/>
</dbReference>
<dbReference type="EMBL" id="CP117522">
    <property type="protein sequence ID" value="WNE99804.1"/>
    <property type="molecule type" value="Genomic_DNA"/>
</dbReference>
<protein>
    <submittedName>
        <fullName evidence="8">SDR family oxidoreductase</fullName>
    </submittedName>
</protein>
<dbReference type="SUPFAM" id="SSF51735">
    <property type="entry name" value="NAD(P)-binding Rossmann-fold domains"/>
    <property type="match status" value="2"/>
</dbReference>
<feature type="region of interest" description="N-terminal hotdog fold" evidence="3">
    <location>
        <begin position="1961"/>
        <end position="2084"/>
    </location>
</feature>
<evidence type="ECO:0000256" key="3">
    <source>
        <dbReference type="PROSITE-ProRule" id="PRU01363"/>
    </source>
</evidence>
<accession>A0ABY9VCW2</accession>
<keyword evidence="1" id="KW-0596">Phosphopantetheine</keyword>
<dbReference type="InterPro" id="IPR013968">
    <property type="entry name" value="PKS_KR"/>
</dbReference>
<evidence type="ECO:0000256" key="4">
    <source>
        <dbReference type="RuleBase" id="RU003694"/>
    </source>
</evidence>
<dbReference type="SUPFAM" id="SSF53901">
    <property type="entry name" value="Thiolase-like"/>
    <property type="match status" value="3"/>
</dbReference>
<dbReference type="RefSeq" id="WP_311038285.1">
    <property type="nucleotide sequence ID" value="NZ_CP117522.1"/>
</dbReference>
<dbReference type="InterPro" id="IPR057326">
    <property type="entry name" value="KR_dom"/>
</dbReference>
<comment type="similarity">
    <text evidence="4">Belongs to the thiolase-like superfamily. Beta-ketoacyl-ACP synthases family.</text>
</comment>
<proteinExistence type="inferred from homology"/>
<feature type="domain" description="PKS/mFAS DH" evidence="7">
    <location>
        <begin position="1961"/>
        <end position="2260"/>
    </location>
</feature>
<dbReference type="Proteomes" id="UP001305606">
    <property type="component" value="Chromosome"/>
</dbReference>
<dbReference type="PRINTS" id="PR00081">
    <property type="entry name" value="GDHRDH"/>
</dbReference>
<organism evidence="8 9">
    <name type="scientific">Streptomyces luomodiensis</name>
    <dbReference type="NCBI Taxonomy" id="3026192"/>
    <lineage>
        <taxon>Bacteria</taxon>
        <taxon>Bacillati</taxon>
        <taxon>Actinomycetota</taxon>
        <taxon>Actinomycetes</taxon>
        <taxon>Kitasatosporales</taxon>
        <taxon>Streptomycetaceae</taxon>
        <taxon>Streptomyces</taxon>
    </lineage>
</organism>
<dbReference type="CDD" id="cd00833">
    <property type="entry name" value="PKS"/>
    <property type="match status" value="1"/>
</dbReference>
<evidence type="ECO:0000313" key="8">
    <source>
        <dbReference type="EMBL" id="WNE99804.1"/>
    </source>
</evidence>
<feature type="region of interest" description="C-terminal hotdog fold" evidence="3">
    <location>
        <begin position="2102"/>
        <end position="2260"/>
    </location>
</feature>
<dbReference type="Pfam" id="PF02801">
    <property type="entry name" value="Ketoacyl-synt_C"/>
    <property type="match status" value="1"/>
</dbReference>
<name>A0ABY9VCW2_9ACTN</name>
<feature type="domain" description="Ketosynthase family 3 (KS3)" evidence="6">
    <location>
        <begin position="563"/>
        <end position="1015"/>
    </location>
</feature>
<dbReference type="InterPro" id="IPR014031">
    <property type="entry name" value="Ketoacyl_synth_C"/>
</dbReference>
<dbReference type="InterPro" id="IPR042104">
    <property type="entry name" value="PKS_dehydratase_sf"/>
</dbReference>
<dbReference type="Pfam" id="PF13561">
    <property type="entry name" value="adh_short_C2"/>
    <property type="match status" value="1"/>
</dbReference>
<feature type="active site" description="Proton donor; for dehydratase activity" evidence="3">
    <location>
        <position position="2168"/>
    </location>
</feature>
<dbReference type="Gene3D" id="3.40.47.10">
    <property type="match status" value="2"/>
</dbReference>
<dbReference type="SMART" id="SM00822">
    <property type="entry name" value="PKS_KR"/>
    <property type="match status" value="1"/>
</dbReference>
<feature type="region of interest" description="Disordered" evidence="5">
    <location>
        <begin position="1367"/>
        <end position="1386"/>
    </location>
</feature>
<dbReference type="InterPro" id="IPR020841">
    <property type="entry name" value="PKS_Beta-ketoAc_synthase_dom"/>
</dbReference>
<keyword evidence="2" id="KW-0597">Phosphoprotein</keyword>
<dbReference type="Pfam" id="PF08659">
    <property type="entry name" value="KR"/>
    <property type="match status" value="1"/>
</dbReference>
<keyword evidence="9" id="KW-1185">Reference proteome</keyword>
<reference evidence="8 9" key="1">
    <citation type="submission" date="2023-02" db="EMBL/GenBank/DDBJ databases">
        <title>Streptomyces sp. SCA4-21 with antifungal activity against Fusarium oxysporum f. sp. cubense, Streptomyces sp. SCA2-17 with antifungal activity against Fusarium oxysporum f. sp. cubense.</title>
        <authorList>
            <person name="Qi D."/>
        </authorList>
    </citation>
    <scope>NUCLEOTIDE SEQUENCE [LARGE SCALE GENOMIC DNA]</scope>
    <source>
        <strain evidence="8 9">SCA4-21</strain>
    </source>
</reference>
<sequence length="2277" mass="237178">MKDLTGKVALVTGGSKGVGKAIARTLADRGAAVVLNYFHSHDQAKRTRDELVARGARVELARASVARQEQVDRMFAEIEERHGRLDILVNSAANGALLPLAEVTDEDIAKAIDTNYKGGLRCARAAAPLMARTGGGSIVTVSALGGSQMVMANYSACAPAKAAAEAATRYLAVEFAPLGIRVNTASAAMLESEVADKFPRAREMQEVIAKATPFGRLGTPEEFADVVAFLASDASRWITGQVVLADGGLTLGAALLSPPTAAPAAGDARVSGVAPAPGMAAALEETAAAGGVFAAGVAAAPGEVPVSGAAVASGVAPTEQENAAAGVAAASGEAPASGVAAVSEDARVPGVAPASGVAAVSEDARVPEAAAVSGVAPAEQENAVAGVAAASGEVPALGVAAVAGEVPVSGAAVASGVAPTEQENAAAGVAAASGEAPASGVAAVSEDARVPGVAPASGVAAVSEDARVPGVAPAPGVAAASEKTAASGEAPAAAAPQAVAPEGAPAPESAAVVAEAVPESAPAPVVPSEPVGATGPAAGVAEVLEAPDPAGLPGVPGGPDVPDDAIAVVGMGLAVAGANSPEEFWKLRTTGDELFVKIPRDRWRHENFHAVDTAAEDKAYADRCVFITDFEAVPGSVDSMADGADDHELTTMWLRHSLVQALGGVRRRDTDRCSFVVGYTPDGSQHLEEAGVLDSVTRMTRDILRDLPLDDAERAALGGDIEAALARRYWRAGHDRSRFLPHRVGELAMRGLLPPSTELHMVDTACSSSLYAIDIAAKGLLMGKQDIAVCGGAFALAPRGTVLFSKLQGLSKRGEVHALDEDADGVIFADGAALVVLKRLSRARADGDKVLGVLRAFGSSSDGKGKAIYAPNAAGQSLAVRRALEAGEVEGGAVQWVNAHATGTPAGDLAEFTTLREYYGTAGPAAVTSNKSLIGHTGWAAGVVSLIENLLGLAEHTIPGQFRFSRPREDFRLAETGLEITPERKDWPGRPDGPRLAAVSGFGFGGTNAHLIVSEYSEYRRPAASPNANAKTTAPATVTKVPDTGSRVAIVGWSAHLPGLDGREEVTRWLGGGPRPRDSFGEEYPAPPFSKVRLPPKTIRALDRCQLMIVECAHQLRDRMPEFWQERALKTGVFVGHMGPTRAAMLYANRCYLDDIAEALGELRSEALPGVLERLGDRVRGLIPASNEDSFPGQMPNIISARVANYFDLNGPNMTMDSGFASAVSSITSAARYLRTGELDFALAGGINGNSLPEYRTLIGALLPPEAEELAEGAFLFALTTEERARAAGLTVLAYVDEPLGAVEAGRGESAPDEVLLCGAPAPEHARYLGAAGGLAVLKALHRPSGTVEIATDESEGAAGARLRLTIPGDEVEPGDDPGSGGAEAAPATLPAEAVPATLPAEAAPATLSAARPATLPAAFATDGRLADGTPVRVRRQVPVLTELPARTVRERVPFLPAGAVVLTDAPGPLAEVVPPGADLTVLSTAPLAAPRSGWHHLSEVTEESVRRALAGAGPRITHLRVVGDLGAAATDGPAPALTALHDAAYLTLQQAYDDLGDPGSSAVALLLGAAPGGTPHPYTGLFTGLWKTAALERDACLAFALCTSATGLAGAIARAEEESAAERVFPVVFDIEGVRKAYLLSDEPNDLREGAPAVLGPDSVVVVAGGARGITAEVVKAVAEHFRPRIYVLGSNSLDDYPPETYQGTDEEFAARRSGYIKTEIARRDGRTVADINRAFDRMVNARWARRNLDEMAAHSGAGRVTYLTCDMRDGAGVDRAIGRVLAERGRIDLLVNAAGLQRSGLIKDKGFAEFTAIRDLKLDSYLHLKRALRTAPPRLWCNFGSLLGYFGQLGEADYAAANDFLAAAATHARATDPQADEVTIGWTLWEGVGMGANELTKAYYERAGSYSNMAVAEGVHHFVQELHVPVRRPSVVHLGDAERATVERFYPGYLSTSGEPRRPGFFLRRLVASDERSQVHECAFDLETDGYLEHHTVRGEATLPGTFVTELAAEAARALVPGKRVIAFEDLRFEHFLRVYRDHPAGPKRIRAELVDGPGEVTAVQVRISEDVVAPSGVVLVKDRVHFRARVLLDTEAPTAPRWEEWPPGEETPVPDPYHQPGSPVRLTGPFVSTTDTRIHPRGKRARYAPAIPAGDPVWSRFTVPAILLDGLARVGVLDLVDGHLVPVAAPLSIRRIDLYEEISDHDLAVSQAAVDLFVTPPGFDLTADAISNRFVAVRPDGRMLLQMKDMRATLIGYIDTETGEAVPAPQPAPGEGLV</sequence>
<dbReference type="PANTHER" id="PTHR43775:SF37">
    <property type="entry name" value="SI:DKEY-61P9.11"/>
    <property type="match status" value="1"/>
</dbReference>
<dbReference type="SMART" id="SM00825">
    <property type="entry name" value="PKS_KS"/>
    <property type="match status" value="1"/>
</dbReference>
<dbReference type="Pfam" id="PF21089">
    <property type="entry name" value="PKS_DH_N"/>
    <property type="match status" value="1"/>
</dbReference>
<evidence type="ECO:0000259" key="7">
    <source>
        <dbReference type="PROSITE" id="PS52019"/>
    </source>
</evidence>
<evidence type="ECO:0000313" key="9">
    <source>
        <dbReference type="Proteomes" id="UP001305606"/>
    </source>
</evidence>
<dbReference type="PANTHER" id="PTHR43775">
    <property type="entry name" value="FATTY ACID SYNTHASE"/>
    <property type="match status" value="1"/>
</dbReference>
<keyword evidence="4" id="KW-0808">Transferase</keyword>
<evidence type="ECO:0000259" key="6">
    <source>
        <dbReference type="PROSITE" id="PS52004"/>
    </source>
</evidence>
<dbReference type="InterPro" id="IPR049900">
    <property type="entry name" value="PKS_mFAS_DH"/>
</dbReference>
<gene>
    <name evidence="8" type="ORF">PS467_33000</name>
</gene>
<dbReference type="InterPro" id="IPR014030">
    <property type="entry name" value="Ketoacyl_synth_N"/>
</dbReference>
<evidence type="ECO:0000256" key="2">
    <source>
        <dbReference type="ARBA" id="ARBA00022553"/>
    </source>
</evidence>
<evidence type="ECO:0000256" key="5">
    <source>
        <dbReference type="SAM" id="MobiDB-lite"/>
    </source>
</evidence>
<dbReference type="Gene3D" id="3.10.129.110">
    <property type="entry name" value="Polyketide synthase dehydratase"/>
    <property type="match status" value="1"/>
</dbReference>
<dbReference type="PROSITE" id="PS52019">
    <property type="entry name" value="PKS_MFAS_DH"/>
    <property type="match status" value="1"/>
</dbReference>
<evidence type="ECO:0000256" key="1">
    <source>
        <dbReference type="ARBA" id="ARBA00022450"/>
    </source>
</evidence>
<dbReference type="Gene3D" id="3.40.50.720">
    <property type="entry name" value="NAD(P)-binding Rossmann-like Domain"/>
    <property type="match status" value="2"/>
</dbReference>
<dbReference type="InterPro" id="IPR050091">
    <property type="entry name" value="PKS_NRPS_Biosynth_Enz"/>
</dbReference>
<dbReference type="Pfam" id="PF00109">
    <property type="entry name" value="ketoacyl-synt"/>
    <property type="match status" value="3"/>
</dbReference>
<dbReference type="InterPro" id="IPR002347">
    <property type="entry name" value="SDR_fam"/>
</dbReference>
<dbReference type="InterPro" id="IPR016039">
    <property type="entry name" value="Thiolase-like"/>
</dbReference>
<dbReference type="InterPro" id="IPR036291">
    <property type="entry name" value="NAD(P)-bd_dom_sf"/>
</dbReference>